<feature type="compositionally biased region" description="Basic and acidic residues" evidence="1">
    <location>
        <begin position="49"/>
        <end position="62"/>
    </location>
</feature>
<feature type="compositionally biased region" description="Polar residues" evidence="1">
    <location>
        <begin position="17"/>
        <end position="29"/>
    </location>
</feature>
<proteinExistence type="predicted"/>
<organism evidence="2 3">
    <name type="scientific">Cuscuta epithymum</name>
    <dbReference type="NCBI Taxonomy" id="186058"/>
    <lineage>
        <taxon>Eukaryota</taxon>
        <taxon>Viridiplantae</taxon>
        <taxon>Streptophyta</taxon>
        <taxon>Embryophyta</taxon>
        <taxon>Tracheophyta</taxon>
        <taxon>Spermatophyta</taxon>
        <taxon>Magnoliopsida</taxon>
        <taxon>eudicotyledons</taxon>
        <taxon>Gunneridae</taxon>
        <taxon>Pentapetalae</taxon>
        <taxon>asterids</taxon>
        <taxon>lamiids</taxon>
        <taxon>Solanales</taxon>
        <taxon>Convolvulaceae</taxon>
        <taxon>Cuscuteae</taxon>
        <taxon>Cuscuta</taxon>
        <taxon>Cuscuta subgen. Cuscuta</taxon>
    </lineage>
</organism>
<comment type="caution">
    <text evidence="2">The sequence shown here is derived from an EMBL/GenBank/DDBJ whole genome shotgun (WGS) entry which is preliminary data.</text>
</comment>
<name>A0AAV0EDN4_9ASTE</name>
<accession>A0AAV0EDN4</accession>
<keyword evidence="3" id="KW-1185">Reference proteome</keyword>
<evidence type="ECO:0000313" key="2">
    <source>
        <dbReference type="EMBL" id="CAH9121999.1"/>
    </source>
</evidence>
<evidence type="ECO:0000313" key="3">
    <source>
        <dbReference type="Proteomes" id="UP001152523"/>
    </source>
</evidence>
<dbReference type="AlphaFoldDB" id="A0AAV0EDN4"/>
<protein>
    <submittedName>
        <fullName evidence="2">Uncharacterized protein</fullName>
    </submittedName>
</protein>
<feature type="region of interest" description="Disordered" evidence="1">
    <location>
        <begin position="1"/>
        <end position="104"/>
    </location>
</feature>
<sequence length="104" mass="11672">MGQLATPLLLTKDARRQGTTLQHGLSTARRSADGHLNYHPDINVSRRTSNREAFPRWCEKRKSQQLGPWGNLQMARRSPPEGYLGRDPRSLPQATAGGLSPDRR</sequence>
<reference evidence="2" key="1">
    <citation type="submission" date="2022-07" db="EMBL/GenBank/DDBJ databases">
        <authorList>
            <person name="Macas J."/>
            <person name="Novak P."/>
            <person name="Neumann P."/>
        </authorList>
    </citation>
    <scope>NUCLEOTIDE SEQUENCE</scope>
</reference>
<dbReference type="Proteomes" id="UP001152523">
    <property type="component" value="Unassembled WGS sequence"/>
</dbReference>
<dbReference type="EMBL" id="CAMAPF010000922">
    <property type="protein sequence ID" value="CAH9121999.1"/>
    <property type="molecule type" value="Genomic_DNA"/>
</dbReference>
<evidence type="ECO:0000256" key="1">
    <source>
        <dbReference type="SAM" id="MobiDB-lite"/>
    </source>
</evidence>
<gene>
    <name evidence="2" type="ORF">CEPIT_LOCUS24138</name>
</gene>